<dbReference type="EMBL" id="JAGSND010000013">
    <property type="protein sequence ID" value="MBR0599424.1"/>
    <property type="molecule type" value="Genomic_DNA"/>
</dbReference>
<accession>A0A8J8B2L2</accession>
<reference evidence="2" key="1">
    <citation type="submission" date="2021-04" db="EMBL/GenBank/DDBJ databases">
        <title>Sinoanaerobacter chloroacetimidivorans sp. nov., an obligate anaerobic bacterium isolated from anaerobic sludge.</title>
        <authorList>
            <person name="Bao Y."/>
        </authorList>
    </citation>
    <scope>NUCLEOTIDE SEQUENCE</scope>
    <source>
        <strain evidence="2">BAD-6</strain>
    </source>
</reference>
<comment type="caution">
    <text evidence="2">The sequence shown here is derived from an EMBL/GenBank/DDBJ whole genome shotgun (WGS) entry which is preliminary data.</text>
</comment>
<dbReference type="InterPro" id="IPR035994">
    <property type="entry name" value="Nucleoside_phosphorylase_sf"/>
</dbReference>
<feature type="domain" description="Nucleoside phosphorylase" evidence="1">
    <location>
        <begin position="31"/>
        <end position="260"/>
    </location>
</feature>
<dbReference type="Proteomes" id="UP000675664">
    <property type="component" value="Unassembled WGS sequence"/>
</dbReference>
<dbReference type="Pfam" id="PF01048">
    <property type="entry name" value="PNP_UDP_1"/>
    <property type="match status" value="1"/>
</dbReference>
<dbReference type="Gene3D" id="3.40.50.1580">
    <property type="entry name" value="Nucleoside phosphorylase domain"/>
    <property type="match status" value="1"/>
</dbReference>
<organism evidence="2 3">
    <name type="scientific">Sinanaerobacter chloroacetimidivorans</name>
    <dbReference type="NCBI Taxonomy" id="2818044"/>
    <lineage>
        <taxon>Bacteria</taxon>
        <taxon>Bacillati</taxon>
        <taxon>Bacillota</taxon>
        <taxon>Clostridia</taxon>
        <taxon>Peptostreptococcales</taxon>
        <taxon>Anaerovoracaceae</taxon>
        <taxon>Sinanaerobacter</taxon>
    </lineage>
</organism>
<dbReference type="AlphaFoldDB" id="A0A8J8B2L2"/>
<dbReference type="PANTHER" id="PTHR43691">
    <property type="entry name" value="URIDINE PHOSPHORYLASE"/>
    <property type="match status" value="1"/>
</dbReference>
<dbReference type="CDD" id="cd17767">
    <property type="entry name" value="UP_EcUdp-like"/>
    <property type="match status" value="1"/>
</dbReference>
<dbReference type="PANTHER" id="PTHR43691:SF13">
    <property type="entry name" value="URIDINE PHOSPHORYLASE"/>
    <property type="match status" value="1"/>
</dbReference>
<dbReference type="RefSeq" id="WP_227019560.1">
    <property type="nucleotide sequence ID" value="NZ_JAGSND010000013.1"/>
</dbReference>
<sequence>MADQLSKATAPTVGEKVYHLRLAKGEISQYVLLPGDQNTSEVVAKFWDDAKEIAYNREYKTVTGKYEGMDIAMTSTGIGCQPAEICVNELAKVDVHTAIKVGSAESIREDVQIGDIIIPIACMRKGGAVTHYVQPEFPAFAAPQVTKALMQACNELGYTYTLGVVCSISSYYIGQGRPIDGDENSYWPPEAETVISRLQNSKVVAIDMETAGTLVMGYLHGLRMGAVLGVTANRVTNEWLDDGGQEKACRAASRALKILKEQDESR</sequence>
<dbReference type="InterPro" id="IPR000845">
    <property type="entry name" value="Nucleoside_phosphorylase_d"/>
</dbReference>
<evidence type="ECO:0000313" key="2">
    <source>
        <dbReference type="EMBL" id="MBR0599424.1"/>
    </source>
</evidence>
<dbReference type="GO" id="GO:0005829">
    <property type="term" value="C:cytosol"/>
    <property type="evidence" value="ECO:0007669"/>
    <property type="project" value="TreeGrafter"/>
</dbReference>
<reference evidence="2" key="2">
    <citation type="submission" date="2021-04" db="EMBL/GenBank/DDBJ databases">
        <authorList>
            <person name="Liu J."/>
        </authorList>
    </citation>
    <scope>NUCLEOTIDE SEQUENCE</scope>
    <source>
        <strain evidence="2">BAD-6</strain>
    </source>
</reference>
<proteinExistence type="predicted"/>
<evidence type="ECO:0000313" key="3">
    <source>
        <dbReference type="Proteomes" id="UP000675664"/>
    </source>
</evidence>
<evidence type="ECO:0000259" key="1">
    <source>
        <dbReference type="Pfam" id="PF01048"/>
    </source>
</evidence>
<dbReference type="GO" id="GO:0009116">
    <property type="term" value="P:nucleoside metabolic process"/>
    <property type="evidence" value="ECO:0007669"/>
    <property type="project" value="InterPro"/>
</dbReference>
<protein>
    <submittedName>
        <fullName evidence="2">Nucleoside phosphorylase</fullName>
    </submittedName>
</protein>
<name>A0A8J8B2L2_9FIRM</name>
<dbReference type="GO" id="GO:0003824">
    <property type="term" value="F:catalytic activity"/>
    <property type="evidence" value="ECO:0007669"/>
    <property type="project" value="InterPro"/>
</dbReference>
<keyword evidence="3" id="KW-1185">Reference proteome</keyword>
<gene>
    <name evidence="2" type="ORF">KCX82_16175</name>
</gene>
<dbReference type="SUPFAM" id="SSF53167">
    <property type="entry name" value="Purine and uridine phosphorylases"/>
    <property type="match status" value="1"/>
</dbReference>